<feature type="compositionally biased region" description="Low complexity" evidence="1">
    <location>
        <begin position="13"/>
        <end position="60"/>
    </location>
</feature>
<feature type="compositionally biased region" description="Polar residues" evidence="1">
    <location>
        <begin position="205"/>
        <end position="215"/>
    </location>
</feature>
<protein>
    <submittedName>
        <fullName evidence="2">Uncharacterized protein</fullName>
    </submittedName>
</protein>
<proteinExistence type="predicted"/>
<feature type="region of interest" description="Disordered" evidence="1">
    <location>
        <begin position="1"/>
        <end position="85"/>
    </location>
</feature>
<feature type="compositionally biased region" description="Low complexity" evidence="1">
    <location>
        <begin position="239"/>
        <end position="261"/>
    </location>
</feature>
<dbReference type="Proteomes" id="UP000256970">
    <property type="component" value="Unassembled WGS sequence"/>
</dbReference>
<reference evidence="2 3" key="1">
    <citation type="submission" date="2016-10" db="EMBL/GenBank/DDBJ databases">
        <authorList>
            <person name="Cai Z."/>
        </authorList>
    </citation>
    <scope>NUCLEOTIDE SEQUENCE [LARGE SCALE GENOMIC DNA]</scope>
</reference>
<feature type="compositionally biased region" description="Pro residues" evidence="1">
    <location>
        <begin position="66"/>
        <end position="83"/>
    </location>
</feature>
<keyword evidence="3" id="KW-1185">Reference proteome</keyword>
<evidence type="ECO:0000256" key="1">
    <source>
        <dbReference type="SAM" id="MobiDB-lite"/>
    </source>
</evidence>
<dbReference type="EMBL" id="FNXT01000524">
    <property type="protein sequence ID" value="SZX64985.1"/>
    <property type="molecule type" value="Genomic_DNA"/>
</dbReference>
<accession>A0A383VHG7</accession>
<sequence>MAASWSQDVGFPGNNAGLSSAANAVNKQQHQQQHPWAAPVRPASSSSNSSNSTAGSSRANQYHAAPPFPPPPPPPPRPSPPHAAPAAAATMQHSNIDEYCSATVLVIPWMKAAGDGAAAHITAEQAAAAVQATAAAAAELGASAAAAAAAAATCDSERAGTPSEAAALNFYGSDSSARSPACMPMMHSMPMAVQDRQQQQQQQQLFSTQPCSAPQQGVEPTAAWMPNASPPQLDHHQRQQQQQLQLLQQMTSQLAQQMTSQPGAAPHHMQVQPSTDSAAAAQGLLSPRPALQPAPMHAVVAHGTQPLAIAGFDGGSCCSSMELGSLPLQTQQQLQLQQHHSSKLNSSAGSWQTVLPGTTLAGSSAAQIRLVQAGGFAAHQLQQQQLLLQPEALSAGAGTTYASPGSSSSSSDMQHRQELLLQLQQLQQRQLQQQQPAANDNAAAATAVDAEIVRLLQLRQRMRGLTQLQAAAAPTANLSTDAFYTGVAAQSSPLQQQPVDLQCSSSNDAAQNYSSHAAVPQQYSSVAADLYAAAPQQYSSIAAASSSLSSGMVCYSPASSAAQVSMQTYTAAAAAVPPAGMAAAPVQQQGLQHAGGGVRVQTCEGWLQLLPL</sequence>
<organism evidence="2 3">
    <name type="scientific">Tetradesmus obliquus</name>
    <name type="common">Green alga</name>
    <name type="synonym">Acutodesmus obliquus</name>
    <dbReference type="NCBI Taxonomy" id="3088"/>
    <lineage>
        <taxon>Eukaryota</taxon>
        <taxon>Viridiplantae</taxon>
        <taxon>Chlorophyta</taxon>
        <taxon>core chlorophytes</taxon>
        <taxon>Chlorophyceae</taxon>
        <taxon>CS clade</taxon>
        <taxon>Sphaeropleales</taxon>
        <taxon>Scenedesmaceae</taxon>
        <taxon>Tetradesmus</taxon>
    </lineage>
</organism>
<name>A0A383VHG7_TETOB</name>
<evidence type="ECO:0000313" key="3">
    <source>
        <dbReference type="Proteomes" id="UP000256970"/>
    </source>
</evidence>
<gene>
    <name evidence="2" type="ORF">BQ4739_LOCUS5457</name>
</gene>
<evidence type="ECO:0000313" key="2">
    <source>
        <dbReference type="EMBL" id="SZX64985.1"/>
    </source>
</evidence>
<feature type="region of interest" description="Disordered" evidence="1">
    <location>
        <begin position="194"/>
        <end position="279"/>
    </location>
</feature>
<dbReference type="AlphaFoldDB" id="A0A383VHG7"/>